<feature type="compositionally biased region" description="Pro residues" evidence="1">
    <location>
        <begin position="14"/>
        <end position="28"/>
    </location>
</feature>
<dbReference type="InterPro" id="IPR004360">
    <property type="entry name" value="Glyas_Fos-R_dOase_dom"/>
</dbReference>
<dbReference type="PANTHER" id="PTHR34109">
    <property type="entry name" value="BNAUNNG04460D PROTEIN-RELATED"/>
    <property type="match status" value="1"/>
</dbReference>
<dbReference type="OrthoDB" id="9798201at2"/>
<protein>
    <submittedName>
        <fullName evidence="3">Glyoxalase</fullName>
    </submittedName>
</protein>
<feature type="region of interest" description="Disordered" evidence="1">
    <location>
        <begin position="1"/>
        <end position="28"/>
    </location>
</feature>
<dbReference type="Proteomes" id="UP000325957">
    <property type="component" value="Unassembled WGS sequence"/>
</dbReference>
<dbReference type="PANTHER" id="PTHR34109:SF1">
    <property type="entry name" value="VOC DOMAIN-CONTAINING PROTEIN"/>
    <property type="match status" value="1"/>
</dbReference>
<feature type="domain" description="VOC" evidence="2">
    <location>
        <begin position="27"/>
        <end position="147"/>
    </location>
</feature>
<keyword evidence="4" id="KW-1185">Reference proteome</keyword>
<proteinExistence type="predicted"/>
<organism evidence="3 4">
    <name type="scientific">Kocuria coralli</name>
    <dbReference type="NCBI Taxonomy" id="1461025"/>
    <lineage>
        <taxon>Bacteria</taxon>
        <taxon>Bacillati</taxon>
        <taxon>Actinomycetota</taxon>
        <taxon>Actinomycetes</taxon>
        <taxon>Micrococcales</taxon>
        <taxon>Micrococcaceae</taxon>
        <taxon>Kocuria</taxon>
    </lineage>
</organism>
<dbReference type="RefSeq" id="WP_158033750.1">
    <property type="nucleotide sequence ID" value="NZ_ML708616.1"/>
</dbReference>
<dbReference type="AlphaFoldDB" id="A0A5J5KXH5"/>
<dbReference type="InterPro" id="IPR037523">
    <property type="entry name" value="VOC_core"/>
</dbReference>
<evidence type="ECO:0000259" key="2">
    <source>
        <dbReference type="PROSITE" id="PS51819"/>
    </source>
</evidence>
<evidence type="ECO:0000313" key="4">
    <source>
        <dbReference type="Proteomes" id="UP000325957"/>
    </source>
</evidence>
<dbReference type="Gene3D" id="3.30.720.120">
    <property type="match status" value="1"/>
</dbReference>
<dbReference type="PROSITE" id="PS51819">
    <property type="entry name" value="VOC"/>
    <property type="match status" value="1"/>
</dbReference>
<evidence type="ECO:0000313" key="3">
    <source>
        <dbReference type="EMBL" id="KAA9394379.1"/>
    </source>
</evidence>
<sequence>MDTEAAATANSPSEPGPSQPGATTPPPTVWPALAAADPLPLIDFLERAFGFRRVVVIADDDGFVHHAELSWPEGGGIMLGSEKTEGCWRQRSGTFGAYVVCSDPDALYERAKAAGATIRSELTNTDYGSRDFIAADPEGNSWSFGTYRGEPV</sequence>
<gene>
    <name evidence="3" type="ORF">FCK90_07910</name>
</gene>
<comment type="caution">
    <text evidence="3">The sequence shown here is derived from an EMBL/GenBank/DDBJ whole genome shotgun (WGS) entry which is preliminary data.</text>
</comment>
<dbReference type="SUPFAM" id="SSF54593">
    <property type="entry name" value="Glyoxalase/Bleomycin resistance protein/Dihydroxybiphenyl dioxygenase"/>
    <property type="match status" value="1"/>
</dbReference>
<evidence type="ECO:0000256" key="1">
    <source>
        <dbReference type="SAM" id="MobiDB-lite"/>
    </source>
</evidence>
<accession>A0A5J5KXH5</accession>
<dbReference type="InterPro" id="IPR029068">
    <property type="entry name" value="Glyas_Bleomycin-R_OHBP_Dase"/>
</dbReference>
<dbReference type="Gene3D" id="3.30.720.110">
    <property type="match status" value="1"/>
</dbReference>
<dbReference type="EMBL" id="SZWF01000007">
    <property type="protein sequence ID" value="KAA9394379.1"/>
    <property type="molecule type" value="Genomic_DNA"/>
</dbReference>
<reference evidence="3 4" key="1">
    <citation type="submission" date="2019-05" db="EMBL/GenBank/DDBJ databases">
        <title>Kocuria coralli sp. nov., a novel actinobacterium isolated from coral reef seawater.</title>
        <authorList>
            <person name="Li J."/>
        </authorList>
    </citation>
    <scope>NUCLEOTIDE SEQUENCE [LARGE SCALE GENOMIC DNA]</scope>
    <source>
        <strain evidence="3 4">SCSIO 13007</strain>
    </source>
</reference>
<dbReference type="Pfam" id="PF00903">
    <property type="entry name" value="Glyoxalase"/>
    <property type="match status" value="1"/>
</dbReference>
<name>A0A5J5KXH5_9MICC</name>